<dbReference type="PROSITE" id="PS00018">
    <property type="entry name" value="EF_HAND_1"/>
    <property type="match status" value="3"/>
</dbReference>
<dbReference type="PROSITE" id="PS50222">
    <property type="entry name" value="EF_HAND_2"/>
    <property type="match status" value="2"/>
</dbReference>
<keyword evidence="1" id="KW-0106">Calcium</keyword>
<reference evidence="3 4" key="1">
    <citation type="submission" date="2024-07" db="EMBL/GenBank/DDBJ databases">
        <authorList>
            <person name="Akdeniz Z."/>
        </authorList>
    </citation>
    <scope>NUCLEOTIDE SEQUENCE [LARGE SCALE GENOMIC DNA]</scope>
</reference>
<evidence type="ECO:0000259" key="2">
    <source>
        <dbReference type="PROSITE" id="PS50222"/>
    </source>
</evidence>
<feature type="domain" description="EF-hand" evidence="2">
    <location>
        <begin position="18"/>
        <end position="53"/>
    </location>
</feature>
<proteinExistence type="predicted"/>
<comment type="caution">
    <text evidence="3">The sequence shown here is derived from an EMBL/GenBank/DDBJ whole genome shotgun (WGS) entry which is preliminary data.</text>
</comment>
<dbReference type="Proteomes" id="UP001642409">
    <property type="component" value="Unassembled WGS sequence"/>
</dbReference>
<dbReference type="EMBL" id="CAXDID020000103">
    <property type="protein sequence ID" value="CAL6026923.1"/>
    <property type="molecule type" value="Genomic_DNA"/>
</dbReference>
<dbReference type="SUPFAM" id="SSF47473">
    <property type="entry name" value="EF-hand"/>
    <property type="match status" value="1"/>
</dbReference>
<evidence type="ECO:0000313" key="3">
    <source>
        <dbReference type="EMBL" id="CAL6026923.1"/>
    </source>
</evidence>
<dbReference type="Pfam" id="PF13499">
    <property type="entry name" value="EF-hand_7"/>
    <property type="match status" value="1"/>
</dbReference>
<dbReference type="InterPro" id="IPR002048">
    <property type="entry name" value="EF_hand_dom"/>
</dbReference>
<sequence length="147" mass="16900">MGCCTTDKVVVNSSQIDLRESNLDEIFKELDVDGDKQISALEIKKLMQSYSMDVSLKLIQLLIFCADKNGDGNIQRKELAKLFNLILHQDQMKVELAKLVDTNQEDDIQISEFNQMKQKLGWDDLPAPDRTVTNRSFENIVMEYINK</sequence>
<organism evidence="3 4">
    <name type="scientific">Hexamita inflata</name>
    <dbReference type="NCBI Taxonomy" id="28002"/>
    <lineage>
        <taxon>Eukaryota</taxon>
        <taxon>Metamonada</taxon>
        <taxon>Diplomonadida</taxon>
        <taxon>Hexamitidae</taxon>
        <taxon>Hexamitinae</taxon>
        <taxon>Hexamita</taxon>
    </lineage>
</organism>
<keyword evidence="4" id="KW-1185">Reference proteome</keyword>
<feature type="domain" description="EF-hand" evidence="2">
    <location>
        <begin position="54"/>
        <end position="89"/>
    </location>
</feature>
<protein>
    <submittedName>
        <fullName evidence="3">Calmodulin</fullName>
    </submittedName>
</protein>
<dbReference type="SMART" id="SM00054">
    <property type="entry name" value="EFh"/>
    <property type="match status" value="2"/>
</dbReference>
<gene>
    <name evidence="3" type="ORF">HINF_LOCUS31077</name>
</gene>
<name>A0ABP1IZE7_9EUKA</name>
<evidence type="ECO:0000256" key="1">
    <source>
        <dbReference type="ARBA" id="ARBA00022837"/>
    </source>
</evidence>
<evidence type="ECO:0000313" key="4">
    <source>
        <dbReference type="Proteomes" id="UP001642409"/>
    </source>
</evidence>
<dbReference type="CDD" id="cd00051">
    <property type="entry name" value="EFh"/>
    <property type="match status" value="1"/>
</dbReference>
<accession>A0ABP1IZE7</accession>
<dbReference type="InterPro" id="IPR011992">
    <property type="entry name" value="EF-hand-dom_pair"/>
</dbReference>
<dbReference type="InterPro" id="IPR018247">
    <property type="entry name" value="EF_Hand_1_Ca_BS"/>
</dbReference>
<dbReference type="Gene3D" id="1.10.238.10">
    <property type="entry name" value="EF-hand"/>
    <property type="match status" value="2"/>
</dbReference>